<proteinExistence type="predicted"/>
<protein>
    <submittedName>
        <fullName evidence="1">Uncharacterized protein</fullName>
    </submittedName>
</protein>
<name>A0A0D9ZNJ8_9ORYZ</name>
<reference evidence="1" key="1">
    <citation type="submission" date="2015-04" db="UniProtKB">
        <authorList>
            <consortium name="EnsemblPlants"/>
        </authorList>
    </citation>
    <scope>IDENTIFICATION</scope>
</reference>
<dbReference type="HOGENOM" id="CLU_1542463_0_0_1"/>
<evidence type="ECO:0000313" key="2">
    <source>
        <dbReference type="Proteomes" id="UP000026961"/>
    </source>
</evidence>
<dbReference type="Gramene" id="OGLUM04G19850.1">
    <property type="protein sequence ID" value="OGLUM04G19850.1"/>
    <property type="gene ID" value="OGLUM04G19850"/>
</dbReference>
<reference evidence="1" key="2">
    <citation type="submission" date="2018-05" db="EMBL/GenBank/DDBJ databases">
        <title>OgluRS3 (Oryza glumaepatula Reference Sequence Version 3).</title>
        <authorList>
            <person name="Zhang J."/>
            <person name="Kudrna D."/>
            <person name="Lee S."/>
            <person name="Talag J."/>
            <person name="Welchert J."/>
            <person name="Wing R.A."/>
        </authorList>
    </citation>
    <scope>NUCLEOTIDE SEQUENCE [LARGE SCALE GENOMIC DNA]</scope>
</reference>
<keyword evidence="2" id="KW-1185">Reference proteome</keyword>
<organism evidence="1">
    <name type="scientific">Oryza glumipatula</name>
    <dbReference type="NCBI Taxonomy" id="40148"/>
    <lineage>
        <taxon>Eukaryota</taxon>
        <taxon>Viridiplantae</taxon>
        <taxon>Streptophyta</taxon>
        <taxon>Embryophyta</taxon>
        <taxon>Tracheophyta</taxon>
        <taxon>Spermatophyta</taxon>
        <taxon>Magnoliopsida</taxon>
        <taxon>Liliopsida</taxon>
        <taxon>Poales</taxon>
        <taxon>Poaceae</taxon>
        <taxon>BOP clade</taxon>
        <taxon>Oryzoideae</taxon>
        <taxon>Oryzeae</taxon>
        <taxon>Oryzinae</taxon>
        <taxon>Oryza</taxon>
    </lineage>
</organism>
<accession>A0A0D9ZNJ8</accession>
<sequence length="174" mass="19918">MLSWWCEARKSVHKTDRKTFDAGVILVTWLVWKERNAQVFDGKATSAVHLCATIADEWETWKAAGSKQVVLSLFSIWDWEETEGIGKRRHSGDDNGEEARNDTIKEMFCQLTDRMASNHRKKNQTWETIGTRGDDRNDRGDFIISRYGQIAKNTNIKAKTRVETCLAVRVVAIG</sequence>
<evidence type="ECO:0000313" key="1">
    <source>
        <dbReference type="EnsemblPlants" id="OGLUM04G19850.1"/>
    </source>
</evidence>
<dbReference type="EnsemblPlants" id="OGLUM04G19850.1">
    <property type="protein sequence ID" value="OGLUM04G19850.1"/>
    <property type="gene ID" value="OGLUM04G19850"/>
</dbReference>
<dbReference type="AlphaFoldDB" id="A0A0D9ZNJ8"/>
<dbReference type="Proteomes" id="UP000026961">
    <property type="component" value="Chromosome 4"/>
</dbReference>